<dbReference type="AlphaFoldDB" id="A0A0R8C9G9"/>
<geneLocation type="plasmid" evidence="2">
    <name>pKPC-SMH</name>
</geneLocation>
<organism evidence="2">
    <name type="scientific">Klebsiella pneumoniae subsp. pneumoniae</name>
    <dbReference type="NCBI Taxonomy" id="72407"/>
    <lineage>
        <taxon>Bacteria</taxon>
        <taxon>Pseudomonadati</taxon>
        <taxon>Pseudomonadota</taxon>
        <taxon>Gammaproteobacteria</taxon>
        <taxon>Enterobacterales</taxon>
        <taxon>Enterobacteriaceae</taxon>
        <taxon>Klebsiella/Raoultella group</taxon>
        <taxon>Klebsiella</taxon>
        <taxon>Klebsiella pneumoniae complex</taxon>
    </lineage>
</organism>
<accession>A0A0R8C9G9</accession>
<keyword evidence="2" id="KW-0614">Plasmid</keyword>
<keyword evidence="1" id="KW-1133">Transmembrane helix</keyword>
<feature type="transmembrane region" description="Helical" evidence="1">
    <location>
        <begin position="75"/>
        <end position="93"/>
    </location>
</feature>
<evidence type="ECO:0000256" key="1">
    <source>
        <dbReference type="SAM" id="Phobius"/>
    </source>
</evidence>
<proteinExistence type="predicted"/>
<protein>
    <submittedName>
        <fullName evidence="2">Uncharacterized protein</fullName>
    </submittedName>
</protein>
<feature type="transmembrane region" description="Helical" evidence="1">
    <location>
        <begin position="14"/>
        <end position="34"/>
    </location>
</feature>
<keyword evidence="1" id="KW-0472">Membrane</keyword>
<sequence length="94" mass="11127">MEQPTDMFSMYLKFIPVILAVIFWIYCLSSKYSLSRMETMRQLKRWYDLPRASATENKEETLNNMIAAEQKRAALSFRTAIVFTAIAIFWLVYI</sequence>
<keyword evidence="1" id="KW-0812">Transmembrane</keyword>
<dbReference type="RefSeq" id="WP_032449364.1">
    <property type="nucleotide sequence ID" value="NZ_KT148595.1"/>
</dbReference>
<reference evidence="2" key="1">
    <citation type="journal article" date="2015" name="J. Antimicrob. Chemother.">
        <title>Lateral dissemination and inter-patient transmission of blaKPC-3: role of a conjugative plasmid in spreading carbapenem resistance.</title>
        <authorList>
            <person name="Tijet N."/>
            <person name="Muller M.P."/>
            <person name="Matukas L.M."/>
            <person name="Khan A."/>
            <person name="Patel S.N."/>
            <person name="Melano R.G."/>
        </authorList>
    </citation>
    <scope>NUCLEOTIDE SEQUENCE</scope>
    <source>
        <strain evidence="2">GN1006</strain>
        <plasmid evidence="2">pKPC-SMH</plasmid>
    </source>
</reference>
<name>A0A0R8C9G9_KLEPN</name>
<dbReference type="EMBL" id="KT148595">
    <property type="protein sequence ID" value="AKT72954.1"/>
    <property type="molecule type" value="Genomic_DNA"/>
</dbReference>
<evidence type="ECO:0000313" key="2">
    <source>
        <dbReference type="EMBL" id="AKT72954.1"/>
    </source>
</evidence>